<dbReference type="KEGG" id="nph:NP_4608A"/>
<gene>
    <name evidence="3" type="ordered locus">NP_4608A</name>
</gene>
<feature type="compositionally biased region" description="Acidic residues" evidence="2">
    <location>
        <begin position="49"/>
        <end position="63"/>
    </location>
</feature>
<dbReference type="STRING" id="348780.NP_4608A"/>
<dbReference type="AlphaFoldDB" id="A0A1U7EYR8"/>
<feature type="region of interest" description="Disordered" evidence="2">
    <location>
        <begin position="38"/>
        <end position="63"/>
    </location>
</feature>
<dbReference type="OrthoDB" id="167723at2157"/>
<sequence>MRDDPRPEQRLSPSQHVSRRRLIQGIGAGATVMLAGCAEENGNGATEQTPDDDDETGTEPDDGEEELTAAAYAFTDTAVVGLDTETEATAEVESVPNASWEDVIATPEYLFAVENGSSEVYVLDPGTDEITDRIPVGTNPVHGFYAESTDEVWVHSDDEAQFYVVDAAAPDSVEARVAVGDVGAGHGKVAATGDGRAVVTNMEAGGLFVVNLEAKETTEHIEFDADYHSHSHSGHQTLELLHDAGDDHDHDDDDHDHDDDDHDHSDGTHYVAYAPESGLAFVEELGGGHHQHSMSGSKETQRLTARGVSPLHGDDDGGDARTVVVDVDNAEVEGTIDAGGPTYGADAHELVSVIDGDDVHFVDSTDSHGHADETVTLSDASPAAVRFGADGAYTANPHSGDISILDIESYEELERLSVPGDHLDDMPSVIADETFATVAADTAVLVDLESQDPVQFDVSDIQTVGLLSAGAVTN</sequence>
<dbReference type="eggNOG" id="arCOG02560">
    <property type="taxonomic scope" value="Archaea"/>
</dbReference>
<keyword evidence="4" id="KW-1185">Reference proteome</keyword>
<protein>
    <submittedName>
        <fullName evidence="3">WD40/YVTN domain protein</fullName>
    </submittedName>
</protein>
<accession>A0A1U7EYR8</accession>
<dbReference type="InterPro" id="IPR015943">
    <property type="entry name" value="WD40/YVTN_repeat-like_dom_sf"/>
</dbReference>
<dbReference type="Proteomes" id="UP000002698">
    <property type="component" value="Chromosome"/>
</dbReference>
<name>A0A1U7EYR8_NATPD</name>
<dbReference type="SUPFAM" id="SSF50974">
    <property type="entry name" value="Nitrous oxide reductase, N-terminal domain"/>
    <property type="match status" value="1"/>
</dbReference>
<feature type="region of interest" description="Disordered" evidence="2">
    <location>
        <begin position="243"/>
        <end position="268"/>
    </location>
</feature>
<evidence type="ECO:0000256" key="1">
    <source>
        <dbReference type="ARBA" id="ARBA00001935"/>
    </source>
</evidence>
<dbReference type="GeneID" id="43500102"/>
<organism evidence="3 4">
    <name type="scientific">Natronomonas pharaonis (strain ATCC 35678 / DSM 2160 / CIP 103997 / JCM 8858 / NBRC 14720 / NCIMB 2260 / Gabara)</name>
    <name type="common">Halobacterium pharaonis</name>
    <dbReference type="NCBI Taxonomy" id="348780"/>
    <lineage>
        <taxon>Archaea</taxon>
        <taxon>Methanobacteriati</taxon>
        <taxon>Methanobacteriota</taxon>
        <taxon>Stenosarchaea group</taxon>
        <taxon>Halobacteria</taxon>
        <taxon>Halobacteriales</taxon>
        <taxon>Natronomonadaceae</taxon>
        <taxon>Natronomonas</taxon>
    </lineage>
</organism>
<evidence type="ECO:0000313" key="3">
    <source>
        <dbReference type="EMBL" id="CAI50395.1"/>
    </source>
</evidence>
<dbReference type="EMBL" id="CR936257">
    <property type="protein sequence ID" value="CAI50395.1"/>
    <property type="molecule type" value="Genomic_DNA"/>
</dbReference>
<evidence type="ECO:0000313" key="4">
    <source>
        <dbReference type="Proteomes" id="UP000002698"/>
    </source>
</evidence>
<dbReference type="HOGENOM" id="CLU_686276_0_0_2"/>
<comment type="cofactor">
    <cofactor evidence="1">
        <name>Cu cation</name>
        <dbReference type="ChEBI" id="CHEBI:23378"/>
    </cofactor>
</comment>
<dbReference type="RefSeq" id="WP_011324010.1">
    <property type="nucleotide sequence ID" value="NC_007426.1"/>
</dbReference>
<feature type="compositionally biased region" description="Acidic residues" evidence="2">
    <location>
        <begin position="249"/>
        <end position="261"/>
    </location>
</feature>
<dbReference type="PANTHER" id="PTHR47197:SF3">
    <property type="entry name" value="DIHYDRO-HEME D1 DEHYDROGENASE"/>
    <property type="match status" value="1"/>
</dbReference>
<dbReference type="InterPro" id="IPR011045">
    <property type="entry name" value="N2O_reductase_N"/>
</dbReference>
<dbReference type="InterPro" id="IPR051200">
    <property type="entry name" value="Host-pathogen_enzymatic-act"/>
</dbReference>
<dbReference type="InterPro" id="IPR006311">
    <property type="entry name" value="TAT_signal"/>
</dbReference>
<dbReference type="PANTHER" id="PTHR47197">
    <property type="entry name" value="PROTEIN NIRF"/>
    <property type="match status" value="1"/>
</dbReference>
<dbReference type="EnsemblBacteria" id="CAI50395">
    <property type="protein sequence ID" value="CAI50395"/>
    <property type="gene ID" value="NP_4608A"/>
</dbReference>
<reference evidence="3 4" key="1">
    <citation type="journal article" date="2005" name="Genome Res.">
        <title>Living with two extremes: conclusions from the genome sequence of Natronomonas pharaonis.</title>
        <authorList>
            <person name="Falb M."/>
            <person name="Pfeiffer F."/>
            <person name="Palm P."/>
            <person name="Rodewald K."/>
            <person name="Hickmann V."/>
            <person name="Tittor J."/>
            <person name="Oesterhelt D."/>
        </authorList>
    </citation>
    <scope>NUCLEOTIDE SEQUENCE [LARGE SCALE GENOMIC DNA]</scope>
    <source>
        <strain evidence="4">ATCC 35678 / DSM 2160 / CIP 103997 / JCM 8858 / NBRC 14720 / NCIMB 2260 / Gabara</strain>
    </source>
</reference>
<dbReference type="PROSITE" id="PS51318">
    <property type="entry name" value="TAT"/>
    <property type="match status" value="1"/>
</dbReference>
<evidence type="ECO:0000256" key="2">
    <source>
        <dbReference type="SAM" id="MobiDB-lite"/>
    </source>
</evidence>
<proteinExistence type="predicted"/>
<dbReference type="Gene3D" id="2.130.10.10">
    <property type="entry name" value="YVTN repeat-like/Quinoprotein amine dehydrogenase"/>
    <property type="match status" value="1"/>
</dbReference>